<accession>A0A6A4M1M1</accession>
<keyword evidence="6" id="KW-1185">Reference proteome</keyword>
<dbReference type="InterPro" id="IPR036908">
    <property type="entry name" value="RlpA-like_sf"/>
</dbReference>
<dbReference type="OrthoDB" id="406505at2759"/>
<dbReference type="PANTHER" id="PTHR33191">
    <property type="entry name" value="RIPENING-RELATED PROTEIN 2-RELATED"/>
    <property type="match status" value="1"/>
</dbReference>
<evidence type="ECO:0000313" key="6">
    <source>
        <dbReference type="Proteomes" id="UP000428333"/>
    </source>
</evidence>
<evidence type="ECO:0000256" key="1">
    <source>
        <dbReference type="ARBA" id="ARBA00004613"/>
    </source>
</evidence>
<evidence type="ECO:0000313" key="5">
    <source>
        <dbReference type="EMBL" id="KAE9460508.1"/>
    </source>
</evidence>
<comment type="caution">
    <text evidence="5">The sequence shown here is derived from an EMBL/GenBank/DDBJ whole genome shotgun (WGS) entry which is preliminary data.</text>
</comment>
<dbReference type="Pfam" id="PF24300">
    <property type="entry name" value="KWL1"/>
    <property type="match status" value="1"/>
</dbReference>
<comment type="subcellular location">
    <subcellularLocation>
        <location evidence="1">Secreted</location>
    </subcellularLocation>
</comment>
<gene>
    <name evidence="5" type="ORF">C3L33_07593</name>
</gene>
<name>A0A6A4M1M1_9ERIC</name>
<dbReference type="AlphaFoldDB" id="A0A6A4M1M1"/>
<proteinExistence type="inferred from homology"/>
<dbReference type="InterPro" id="IPR039271">
    <property type="entry name" value="Kiwellin-like"/>
</dbReference>
<reference evidence="5 6" key="1">
    <citation type="journal article" date="2019" name="Genome Biol. Evol.">
        <title>The Rhododendron genome and chromosomal organization provide insight into shared whole-genome duplications across the heath family (Ericaceae).</title>
        <authorList>
            <person name="Soza V.L."/>
            <person name="Lindsley D."/>
            <person name="Waalkes A."/>
            <person name="Ramage E."/>
            <person name="Patwardhan R.P."/>
            <person name="Burton J.N."/>
            <person name="Adey A."/>
            <person name="Kumar A."/>
            <person name="Qiu R."/>
            <person name="Shendure J."/>
            <person name="Hall B."/>
        </authorList>
    </citation>
    <scope>NUCLEOTIDE SEQUENCE [LARGE SCALE GENOMIC DNA]</scope>
    <source>
        <strain evidence="5">RSF 1966-606</strain>
    </source>
</reference>
<evidence type="ECO:0000256" key="2">
    <source>
        <dbReference type="ARBA" id="ARBA00005592"/>
    </source>
</evidence>
<keyword evidence="3" id="KW-0964">Secreted</keyword>
<dbReference type="GO" id="GO:0005576">
    <property type="term" value="C:extracellular region"/>
    <property type="evidence" value="ECO:0007669"/>
    <property type="project" value="UniProtKB-SubCell"/>
</dbReference>
<comment type="similarity">
    <text evidence="2">Belongs to the kiwellin family.</text>
</comment>
<keyword evidence="4" id="KW-0732">Signal</keyword>
<protein>
    <submittedName>
        <fullName evidence="5">Uncharacterized protein</fullName>
    </submittedName>
</protein>
<dbReference type="EMBL" id="QEFC01001003">
    <property type="protein sequence ID" value="KAE9460508.1"/>
    <property type="molecule type" value="Genomic_DNA"/>
</dbReference>
<dbReference type="Proteomes" id="UP000428333">
    <property type="component" value="Linkage Group LG04"/>
</dbReference>
<evidence type="ECO:0000256" key="4">
    <source>
        <dbReference type="ARBA" id="ARBA00022729"/>
    </source>
</evidence>
<sequence length="92" mass="10017">MQQCHSDSTPIVALTTGWYNGGSRCLKEMAVAHQNATSTTWTTHRLWHCRPGGTTEGAAPCPNDIDATKAMWEVLGVPRDSCGKLDITWTDA</sequence>
<dbReference type="PANTHER" id="PTHR33191:SF58">
    <property type="entry name" value="RIPENING-RELATED PROTEIN 1"/>
    <property type="match status" value="1"/>
</dbReference>
<organism evidence="5 6">
    <name type="scientific">Rhododendron williamsianum</name>
    <dbReference type="NCBI Taxonomy" id="262921"/>
    <lineage>
        <taxon>Eukaryota</taxon>
        <taxon>Viridiplantae</taxon>
        <taxon>Streptophyta</taxon>
        <taxon>Embryophyta</taxon>
        <taxon>Tracheophyta</taxon>
        <taxon>Spermatophyta</taxon>
        <taxon>Magnoliopsida</taxon>
        <taxon>eudicotyledons</taxon>
        <taxon>Gunneridae</taxon>
        <taxon>Pentapetalae</taxon>
        <taxon>asterids</taxon>
        <taxon>Ericales</taxon>
        <taxon>Ericaceae</taxon>
        <taxon>Ericoideae</taxon>
        <taxon>Rhodoreae</taxon>
        <taxon>Rhododendron</taxon>
    </lineage>
</organism>
<dbReference type="Gene3D" id="2.40.40.10">
    <property type="entry name" value="RlpA-like domain"/>
    <property type="match status" value="1"/>
</dbReference>
<feature type="non-terminal residue" evidence="5">
    <location>
        <position position="1"/>
    </location>
</feature>
<evidence type="ECO:0000256" key="3">
    <source>
        <dbReference type="ARBA" id="ARBA00022525"/>
    </source>
</evidence>